<protein>
    <recommendedName>
        <fullName evidence="4">Clock controled protein (Ccg-8)</fullName>
    </recommendedName>
</protein>
<dbReference type="GO" id="GO:0005634">
    <property type="term" value="C:nucleus"/>
    <property type="evidence" value="ECO:0007669"/>
    <property type="project" value="TreeGrafter"/>
</dbReference>
<feature type="compositionally biased region" description="Low complexity" evidence="1">
    <location>
        <begin position="120"/>
        <end position="134"/>
    </location>
</feature>
<dbReference type="Proteomes" id="UP000008383">
    <property type="component" value="Unassembled WGS sequence"/>
</dbReference>
<dbReference type="GO" id="GO:0003714">
    <property type="term" value="F:transcription corepressor activity"/>
    <property type="evidence" value="ECO:0007669"/>
    <property type="project" value="InterPro"/>
</dbReference>
<evidence type="ECO:0000256" key="1">
    <source>
        <dbReference type="SAM" id="MobiDB-lite"/>
    </source>
</evidence>
<dbReference type="GO" id="GO:0005783">
    <property type="term" value="C:endoplasmic reticulum"/>
    <property type="evidence" value="ECO:0007669"/>
    <property type="project" value="TreeGrafter"/>
</dbReference>
<dbReference type="RefSeq" id="XP_003018457.1">
    <property type="nucleotide sequence ID" value="XM_003018411.1"/>
</dbReference>
<reference evidence="3" key="1">
    <citation type="journal article" date="2011" name="Genome Biol.">
        <title>Comparative and functional genomics provide insights into the pathogenicity of dermatophytic fungi.</title>
        <authorList>
            <person name="Burmester A."/>
            <person name="Shelest E."/>
            <person name="Gloeckner G."/>
            <person name="Heddergott C."/>
            <person name="Schindler S."/>
            <person name="Staib P."/>
            <person name="Heidel A."/>
            <person name="Felder M."/>
            <person name="Petzold A."/>
            <person name="Szafranski K."/>
            <person name="Feuermann M."/>
            <person name="Pedruzzi I."/>
            <person name="Priebe S."/>
            <person name="Groth M."/>
            <person name="Winkler R."/>
            <person name="Li W."/>
            <person name="Kniemeyer O."/>
            <person name="Schroeckh V."/>
            <person name="Hertweck C."/>
            <person name="Hube B."/>
            <person name="White T.C."/>
            <person name="Platzer M."/>
            <person name="Guthke R."/>
            <person name="Heitman J."/>
            <person name="Woestemeyer J."/>
            <person name="Zipfel P.F."/>
            <person name="Monod M."/>
            <person name="Brakhage A.A."/>
        </authorList>
    </citation>
    <scope>NUCLEOTIDE SEQUENCE [LARGE SCALE GENOMIC DNA]</scope>
    <source>
        <strain evidence="3">HKI 0517</strain>
    </source>
</reference>
<feature type="region of interest" description="Disordered" evidence="1">
    <location>
        <begin position="345"/>
        <end position="365"/>
    </location>
</feature>
<dbReference type="PANTHER" id="PTHR38406:SF1">
    <property type="entry name" value="TRANSCRIPTIONAL REPRESSOR OPI1"/>
    <property type="match status" value="1"/>
</dbReference>
<feature type="region of interest" description="Disordered" evidence="1">
    <location>
        <begin position="18"/>
        <end position="100"/>
    </location>
</feature>
<feature type="region of interest" description="Disordered" evidence="1">
    <location>
        <begin position="212"/>
        <end position="289"/>
    </location>
</feature>
<gene>
    <name evidence="2" type="ORF">TRV_07536</name>
</gene>
<dbReference type="GeneID" id="9584382"/>
<dbReference type="AlphaFoldDB" id="D4DK15"/>
<dbReference type="KEGG" id="tve:TRV_07536"/>
<feature type="region of interest" description="Disordered" evidence="1">
    <location>
        <begin position="475"/>
        <end position="532"/>
    </location>
</feature>
<dbReference type="GO" id="GO:0030968">
    <property type="term" value="P:endoplasmic reticulum unfolded protein response"/>
    <property type="evidence" value="ECO:0007669"/>
    <property type="project" value="TreeGrafter"/>
</dbReference>
<feature type="compositionally biased region" description="Low complexity" evidence="1">
    <location>
        <begin position="482"/>
        <end position="502"/>
    </location>
</feature>
<organism evidence="2 3">
    <name type="scientific">Trichophyton verrucosum (strain HKI 0517)</name>
    <dbReference type="NCBI Taxonomy" id="663202"/>
    <lineage>
        <taxon>Eukaryota</taxon>
        <taxon>Fungi</taxon>
        <taxon>Dikarya</taxon>
        <taxon>Ascomycota</taxon>
        <taxon>Pezizomycotina</taxon>
        <taxon>Eurotiomycetes</taxon>
        <taxon>Eurotiomycetidae</taxon>
        <taxon>Onygenales</taxon>
        <taxon>Arthrodermataceae</taxon>
        <taxon>Trichophyton</taxon>
    </lineage>
</organism>
<proteinExistence type="predicted"/>
<keyword evidence="3" id="KW-1185">Reference proteome</keyword>
<feature type="compositionally biased region" description="Polar residues" evidence="1">
    <location>
        <begin position="32"/>
        <end position="42"/>
    </location>
</feature>
<feature type="region of interest" description="Disordered" evidence="1">
    <location>
        <begin position="117"/>
        <end position="140"/>
    </location>
</feature>
<evidence type="ECO:0000313" key="2">
    <source>
        <dbReference type="EMBL" id="EFE37812.1"/>
    </source>
</evidence>
<comment type="caution">
    <text evidence="2">The sequence shown here is derived from an EMBL/GenBank/DDBJ whole genome shotgun (WGS) entry which is preliminary data.</text>
</comment>
<dbReference type="HOGENOM" id="CLU_015714_2_0_1"/>
<dbReference type="Pfam" id="PF08618">
    <property type="entry name" value="Opi1"/>
    <property type="match status" value="1"/>
</dbReference>
<dbReference type="GO" id="GO:0006357">
    <property type="term" value="P:regulation of transcription by RNA polymerase II"/>
    <property type="evidence" value="ECO:0007669"/>
    <property type="project" value="TreeGrafter"/>
</dbReference>
<dbReference type="PANTHER" id="PTHR38406">
    <property type="entry name" value="TRANSCRIPTIONAL REPRESSOR OPI1"/>
    <property type="match status" value="1"/>
</dbReference>
<dbReference type="InterPro" id="IPR013927">
    <property type="entry name" value="TF_Opi1_Ccg-8"/>
</dbReference>
<dbReference type="OrthoDB" id="2441642at2759"/>
<evidence type="ECO:0000313" key="3">
    <source>
        <dbReference type="Proteomes" id="UP000008383"/>
    </source>
</evidence>
<name>D4DK15_TRIVH</name>
<evidence type="ECO:0008006" key="4">
    <source>
        <dbReference type="Google" id="ProtNLM"/>
    </source>
</evidence>
<feature type="compositionally biased region" description="Low complexity" evidence="1">
    <location>
        <begin position="216"/>
        <end position="229"/>
    </location>
</feature>
<dbReference type="EMBL" id="ACYE01000449">
    <property type="protein sequence ID" value="EFE37812.1"/>
    <property type="molecule type" value="Genomic_DNA"/>
</dbReference>
<dbReference type="GO" id="GO:0008654">
    <property type="term" value="P:phospholipid biosynthetic process"/>
    <property type="evidence" value="ECO:0007669"/>
    <property type="project" value="TreeGrafter"/>
</dbReference>
<accession>D4DK15</accession>
<sequence length="532" mass="58270">MLLSLSLSSSLRHGNMTMIQAFPPSNGGGQAAVQQLESQNTPLALPGYTPQHQQQSQAMTDSPPPQYHPPSAEQASSNDMEVDSVGSDTRSRRGTSVISMDDIEAAQALEGLRSEYTHTPAPSRSSNNASSQAPETTEPEPLLSLITSHPLLSSAINSSMSVYTSSKTYSPKFRYGAEFIERNIGPQVLNTVGSVGRRTGVEGGLRWALQRRESVNNKSNANSSSNNNSQGAETADIEKGMHDLRTSHSRRSSTLSSEPLPPYDNASSPKYDELYKGNQQPQQQSQTQYSWQNRLMISTSGLGVAMSEESLRSLTYCLTWLQWANRRIGASVGSLKEALREWDTSNQLNTESRTSEEGSQQQSPAILSQQIQQVKGDVLQTLKMVVDVVSKYAGGALPENARNLVRRHLTSLPQRFRIAFNSNVPADGSAPESEMRTRAFRVLVLAEEGLDMMGQVSNVVNDTLVSAENWCDTLRRPRPSASSSSNNNNNNNNDNNNTNTQNMPQPPPFEGDLDRKVPIPMPAQREDVEMDG</sequence>
<feature type="compositionally biased region" description="Polar residues" evidence="1">
    <location>
        <begin position="50"/>
        <end position="60"/>
    </location>
</feature>
<feature type="compositionally biased region" description="Basic and acidic residues" evidence="1">
    <location>
        <begin position="236"/>
        <end position="246"/>
    </location>
</feature>
<feature type="compositionally biased region" description="Low complexity" evidence="1">
    <location>
        <begin position="279"/>
        <end position="289"/>
    </location>
</feature>